<feature type="region of interest" description="Disordered" evidence="1">
    <location>
        <begin position="294"/>
        <end position="322"/>
    </location>
</feature>
<sequence>MHALCTSLTCMYTLHPCAPYACSHADDPLAMLPAGYGAMVRALVDDANLDVRFGWRVARVERMPPTVPGSRRGRATLHFGDPSAHPSQLCDLLVLSGPLPEYVMGSLDGTRTAILAPAARSEVDFFGAMRPMQFLISLLELQSTPGYRTLEYWPDNFEVPSAVIVRRDVGYGESGPSNTSHAIGGLQSYSYWPVPTANKASHWAAQQQWAKAHGLAVKRVLAQNYIDTYLFHHNVSEVVGEARKPWRVHLLQLRDGLCNCTLYVGGAASFETVEDVFHHNLELVHTLFDAANPPTLHAPTHAPKRGHAEPLPLSAPTADPLSPAATSADLLSVDLRPPSTASQAFAVLPHIDNAPLPPSQQPSLASSSVSASLPSSTLVSLPRAIPTRPTPFPHGLPPRAFVLEQLVTALPCVDVERFLRADASVWTAFLSAQPGYVRKVSSVVRRGTKGRPAAEALGADRAELERAKEERPGGLRRGIQPAKTSEAAAATDCEVWNTVDWYSRELWKAIPLSELNTTQRAFAAAFGAIPPAPTPVPGHANGLKILMRIPRQLPHAQGQVVETLNFTGVSCAAGIGMFVAADNATYTIFLREQPGFVSREVMVDDTGVDHAPLHAMQNCTLWSRTRWRDEAAFEAVCAPGSKAEACAQVHRDFVAAMGYDPPMVRLPLRTVVKDAEAPYGPRLAVLDGIDVVAYHGLATGSHDVWGVPEHRRWLNSSALLPPDLRRYHPHPYELWFATEDHARTFDADPMRFLPAFGGHCTHGIATRNDLNTTLLADGRVAFTCINGSKWAVLNGTLYLTSCGMFRDFQKQPTLDVTRATALWRKWFGEYVGPLNDACVQDDARWGGDPIGGLIPTKCVLN</sequence>
<gene>
    <name evidence="2" type="ORF">CBRE1094_LOCUS44892</name>
</gene>
<protein>
    <submittedName>
        <fullName evidence="2">Uncharacterized protein</fullName>
    </submittedName>
</protein>
<evidence type="ECO:0000313" key="2">
    <source>
        <dbReference type="EMBL" id="CAD9549521.1"/>
    </source>
</evidence>
<organism evidence="2">
    <name type="scientific">Haptolina brevifila</name>
    <dbReference type="NCBI Taxonomy" id="156173"/>
    <lineage>
        <taxon>Eukaryota</taxon>
        <taxon>Haptista</taxon>
        <taxon>Haptophyta</taxon>
        <taxon>Prymnesiophyceae</taxon>
        <taxon>Prymnesiales</taxon>
        <taxon>Prymnesiaceae</taxon>
        <taxon>Haptolina</taxon>
    </lineage>
</organism>
<dbReference type="EMBL" id="HBGU01082265">
    <property type="protein sequence ID" value="CAD9549521.1"/>
    <property type="molecule type" value="Transcribed_RNA"/>
</dbReference>
<evidence type="ECO:0000256" key="1">
    <source>
        <dbReference type="SAM" id="MobiDB-lite"/>
    </source>
</evidence>
<dbReference type="AlphaFoldDB" id="A0A7S2NND5"/>
<accession>A0A7S2NND5</accession>
<name>A0A7S2NND5_9EUKA</name>
<reference evidence="2" key="1">
    <citation type="submission" date="2021-01" db="EMBL/GenBank/DDBJ databases">
        <authorList>
            <person name="Corre E."/>
            <person name="Pelletier E."/>
            <person name="Niang G."/>
            <person name="Scheremetjew M."/>
            <person name="Finn R."/>
            <person name="Kale V."/>
            <person name="Holt S."/>
            <person name="Cochrane G."/>
            <person name="Meng A."/>
            <person name="Brown T."/>
            <person name="Cohen L."/>
        </authorList>
    </citation>
    <scope>NUCLEOTIDE SEQUENCE</scope>
    <source>
        <strain evidence="2">UTEX LB 985</strain>
    </source>
</reference>
<proteinExistence type="predicted"/>